<accession>A0ABS2DCP7</accession>
<dbReference type="InterPro" id="IPR019700">
    <property type="entry name" value="Sigma-G_inhibitor_Gin"/>
</dbReference>
<reference evidence="1 2" key="1">
    <citation type="submission" date="2021-02" db="EMBL/GenBank/DDBJ databases">
        <title>Bacillus sp. RD4P76, an endophyte from a halophyte.</title>
        <authorList>
            <person name="Sun J.-Q."/>
        </authorList>
    </citation>
    <scope>NUCLEOTIDE SEQUENCE [LARGE SCALE GENOMIC DNA]</scope>
    <source>
        <strain evidence="1 2">RD4P76</strain>
    </source>
</reference>
<dbReference type="Proteomes" id="UP001518925">
    <property type="component" value="Unassembled WGS sequence"/>
</dbReference>
<sequence length="67" mass="7910">MSAITKREYYGETCVICEKEKEKGIHLYTTFICTDCETEMIHTQTSHPSYQFYIKQLRKITTPKILS</sequence>
<organism evidence="1 2">
    <name type="scientific">Bacillus suaedaesalsae</name>
    <dbReference type="NCBI Taxonomy" id="2810349"/>
    <lineage>
        <taxon>Bacteria</taxon>
        <taxon>Bacillati</taxon>
        <taxon>Bacillota</taxon>
        <taxon>Bacilli</taxon>
        <taxon>Bacillales</taxon>
        <taxon>Bacillaceae</taxon>
        <taxon>Bacillus</taxon>
    </lineage>
</organism>
<dbReference type="EMBL" id="JAFELM010000005">
    <property type="protein sequence ID" value="MBM6616224.1"/>
    <property type="molecule type" value="Genomic_DNA"/>
</dbReference>
<dbReference type="RefSeq" id="WP_204201616.1">
    <property type="nucleotide sequence ID" value="NZ_JAFELM010000005.1"/>
</dbReference>
<evidence type="ECO:0000313" key="1">
    <source>
        <dbReference type="EMBL" id="MBM6616224.1"/>
    </source>
</evidence>
<name>A0ABS2DCP7_9BACI</name>
<evidence type="ECO:0000313" key="2">
    <source>
        <dbReference type="Proteomes" id="UP001518925"/>
    </source>
</evidence>
<gene>
    <name evidence="1" type="ORF">JR050_00805</name>
</gene>
<keyword evidence="2" id="KW-1185">Reference proteome</keyword>
<proteinExistence type="predicted"/>
<dbReference type="Pfam" id="PF10764">
    <property type="entry name" value="Gin"/>
    <property type="match status" value="1"/>
</dbReference>
<comment type="caution">
    <text evidence="1">The sequence shown here is derived from an EMBL/GenBank/DDBJ whole genome shotgun (WGS) entry which is preliminary data.</text>
</comment>
<protein>
    <submittedName>
        <fullName evidence="1">Sigma factor G inhibitor Gin</fullName>
    </submittedName>
</protein>